<dbReference type="InterPro" id="IPR023158">
    <property type="entry name" value="YerB-like_sf"/>
</dbReference>
<proteinExistence type="predicted"/>
<evidence type="ECO:0000259" key="3">
    <source>
        <dbReference type="Pfam" id="PF17479"/>
    </source>
</evidence>
<dbReference type="Pfam" id="PF17479">
    <property type="entry name" value="DUF3048_C"/>
    <property type="match status" value="1"/>
</dbReference>
<dbReference type="Pfam" id="PF11258">
    <property type="entry name" value="DUF3048"/>
    <property type="match status" value="1"/>
</dbReference>
<evidence type="ECO:0000256" key="1">
    <source>
        <dbReference type="SAM" id="Phobius"/>
    </source>
</evidence>
<reference evidence="4 5" key="1">
    <citation type="journal article" date="2016" name="Nat. Commun.">
        <title>Thousands of microbial genomes shed light on interconnected biogeochemical processes in an aquifer system.</title>
        <authorList>
            <person name="Anantharaman K."/>
            <person name="Brown C.T."/>
            <person name="Hug L.A."/>
            <person name="Sharon I."/>
            <person name="Castelle C.J."/>
            <person name="Probst A.J."/>
            <person name="Thomas B.C."/>
            <person name="Singh A."/>
            <person name="Wilkins M.J."/>
            <person name="Karaoz U."/>
            <person name="Brodie E.L."/>
            <person name="Williams K.H."/>
            <person name="Hubbard S.S."/>
            <person name="Banfield J.F."/>
        </authorList>
    </citation>
    <scope>NUCLEOTIDE SEQUENCE [LARGE SCALE GENOMIC DNA]</scope>
</reference>
<evidence type="ECO:0000313" key="4">
    <source>
        <dbReference type="EMBL" id="OGG24325.1"/>
    </source>
</evidence>
<keyword evidence="1" id="KW-0812">Transmembrane</keyword>
<dbReference type="EMBL" id="MFJV01000001">
    <property type="protein sequence ID" value="OGG24325.1"/>
    <property type="molecule type" value="Genomic_DNA"/>
</dbReference>
<keyword evidence="1" id="KW-0472">Membrane</keyword>
<gene>
    <name evidence="4" type="ORF">A3A79_04030</name>
</gene>
<dbReference type="SUPFAM" id="SSF159774">
    <property type="entry name" value="YerB-like"/>
    <property type="match status" value="1"/>
</dbReference>
<keyword evidence="1" id="KW-1133">Transmembrane helix</keyword>
<dbReference type="Gene3D" id="3.50.90.10">
    <property type="entry name" value="YerB-like"/>
    <property type="match status" value="1"/>
</dbReference>
<accession>A0A1F6AI03</accession>
<comment type="caution">
    <text evidence="4">The sequence shown here is derived from an EMBL/GenBank/DDBJ whole genome shotgun (WGS) entry which is preliminary data.</text>
</comment>
<organism evidence="4 5">
    <name type="scientific">Candidatus Gottesmanbacteria bacterium RIFCSPLOWO2_01_FULL_43_11b</name>
    <dbReference type="NCBI Taxonomy" id="1798392"/>
    <lineage>
        <taxon>Bacteria</taxon>
        <taxon>Candidatus Gottesmaniibacteriota</taxon>
    </lineage>
</organism>
<protein>
    <recommendedName>
        <fullName evidence="6">Lipoprotein YerB</fullName>
    </recommendedName>
</protein>
<evidence type="ECO:0000259" key="2">
    <source>
        <dbReference type="Pfam" id="PF11258"/>
    </source>
</evidence>
<name>A0A1F6AI03_9BACT</name>
<dbReference type="InterPro" id="IPR021416">
    <property type="entry name" value="DUF3048_N"/>
</dbReference>
<evidence type="ECO:0000313" key="5">
    <source>
        <dbReference type="Proteomes" id="UP000178759"/>
    </source>
</evidence>
<sequence>MNKEHFVTEGIIGLAIYLIVTGLSYAGFSFFGGGRGGASPLPTDQEHFVVDPTAPKTESCPINGKMFSKAERDMWEKRRPLAVMIENHAESRPQSGLSSADVVYEAVAEGGIARFMGIFYCGIAQSTSLAPVRSARSHFLPWVLEYDALYNHVGGAGRCNDDTVDERAKALCQIDEYSIKDMDQFGISFPTCYRNYDRLDHPVATEHTMVCVTDKLYKLAAQRGWTNVDAKGISWDKSYTAWKFKDDAKESDRGASFSASFVAWEGYEKEYGVRWDYDRTTNTYKRYNGGQAHIDLETKQQLIASVVIVQFAKEIGPLDVHAHILYNTIGTGEGLLFQDGKTTKITWKKADRNKRTVFYDAAGKEVTLTRGQIWIELLPTGTEVLY</sequence>
<dbReference type="STRING" id="1798392.A3A79_04030"/>
<dbReference type="InterPro" id="IPR035328">
    <property type="entry name" value="DUF3048_C"/>
</dbReference>
<feature type="transmembrane region" description="Helical" evidence="1">
    <location>
        <begin position="12"/>
        <end position="32"/>
    </location>
</feature>
<dbReference type="AlphaFoldDB" id="A0A1F6AI03"/>
<evidence type="ECO:0008006" key="6">
    <source>
        <dbReference type="Google" id="ProtNLM"/>
    </source>
</evidence>
<dbReference type="Proteomes" id="UP000178759">
    <property type="component" value="Unassembled WGS sequence"/>
</dbReference>
<feature type="domain" description="DUF3048" evidence="2">
    <location>
        <begin position="76"/>
        <end position="224"/>
    </location>
</feature>
<feature type="domain" description="DUF3048" evidence="3">
    <location>
        <begin position="268"/>
        <end position="375"/>
    </location>
</feature>